<dbReference type="InterPro" id="IPR029787">
    <property type="entry name" value="Nucleotide_cyclase"/>
</dbReference>
<feature type="region of interest" description="Disordered" evidence="1">
    <location>
        <begin position="163"/>
        <end position="193"/>
    </location>
</feature>
<comment type="caution">
    <text evidence="3">The sequence shown here is derived from an EMBL/GenBank/DDBJ whole genome shotgun (WGS) entry which is preliminary data.</text>
</comment>
<dbReference type="InterPro" id="IPR003018">
    <property type="entry name" value="GAF"/>
</dbReference>
<dbReference type="PROSITE" id="PS50887">
    <property type="entry name" value="GGDEF"/>
    <property type="match status" value="1"/>
</dbReference>
<dbReference type="EMBL" id="JAFIUH010000017">
    <property type="protein sequence ID" value="MBN4059679.1"/>
    <property type="molecule type" value="Genomic_DNA"/>
</dbReference>
<dbReference type="Gene3D" id="3.30.70.270">
    <property type="match status" value="1"/>
</dbReference>
<accession>A0ABS3AQ99</accession>
<evidence type="ECO:0000313" key="4">
    <source>
        <dbReference type="Proteomes" id="UP000724964"/>
    </source>
</evidence>
<dbReference type="Gene3D" id="3.30.450.40">
    <property type="match status" value="1"/>
</dbReference>
<dbReference type="Pfam" id="PF13185">
    <property type="entry name" value="GAF_2"/>
    <property type="match status" value="1"/>
</dbReference>
<evidence type="ECO:0000313" key="3">
    <source>
        <dbReference type="EMBL" id="MBN4059679.1"/>
    </source>
</evidence>
<reference evidence="3" key="1">
    <citation type="submission" date="2021-02" db="EMBL/GenBank/DDBJ databases">
        <title>Activity-based single-cell genomes from oceanic crustal fluid captures similar information to metagenomic and metatranscriptomic surveys with orders of magnitude less sampling.</title>
        <authorList>
            <person name="D'Angelo T.S."/>
            <person name="Orcutt B.N."/>
        </authorList>
    </citation>
    <scope>NUCLEOTIDE SEQUENCE [LARGE SCALE GENOMIC DNA]</scope>
    <source>
        <strain evidence="3">AH-315-J10</strain>
    </source>
</reference>
<dbReference type="PANTHER" id="PTHR45138:SF9">
    <property type="entry name" value="DIGUANYLATE CYCLASE DGCM-RELATED"/>
    <property type="match status" value="1"/>
</dbReference>
<dbReference type="CDD" id="cd01949">
    <property type="entry name" value="GGDEF"/>
    <property type="match status" value="1"/>
</dbReference>
<evidence type="ECO:0000259" key="2">
    <source>
        <dbReference type="PROSITE" id="PS50887"/>
    </source>
</evidence>
<feature type="compositionally biased region" description="Low complexity" evidence="1">
    <location>
        <begin position="176"/>
        <end position="185"/>
    </location>
</feature>
<dbReference type="InterPro" id="IPR043128">
    <property type="entry name" value="Rev_trsase/Diguanyl_cyclase"/>
</dbReference>
<dbReference type="SUPFAM" id="SSF55781">
    <property type="entry name" value="GAF domain-like"/>
    <property type="match status" value="1"/>
</dbReference>
<gene>
    <name evidence="3" type="ORF">JYT35_01015</name>
</gene>
<keyword evidence="4" id="KW-1185">Reference proteome</keyword>
<evidence type="ECO:0000256" key="1">
    <source>
        <dbReference type="SAM" id="MobiDB-lite"/>
    </source>
</evidence>
<dbReference type="SMART" id="SM00267">
    <property type="entry name" value="GGDEF"/>
    <property type="match status" value="1"/>
</dbReference>
<dbReference type="InterPro" id="IPR029016">
    <property type="entry name" value="GAF-like_dom_sf"/>
</dbReference>
<dbReference type="Proteomes" id="UP000724964">
    <property type="component" value="Unassembled WGS sequence"/>
</dbReference>
<feature type="domain" description="GGDEF" evidence="2">
    <location>
        <begin position="449"/>
        <end position="583"/>
    </location>
</feature>
<dbReference type="Pfam" id="PF00990">
    <property type="entry name" value="GGDEF"/>
    <property type="match status" value="1"/>
</dbReference>
<proteinExistence type="predicted"/>
<dbReference type="InterPro" id="IPR050469">
    <property type="entry name" value="Diguanylate_Cyclase"/>
</dbReference>
<dbReference type="InterPro" id="IPR000160">
    <property type="entry name" value="GGDEF_dom"/>
</dbReference>
<organism evidence="3 4">
    <name type="scientific">Acidimicrobium ferrooxidans</name>
    <dbReference type="NCBI Taxonomy" id="53635"/>
    <lineage>
        <taxon>Bacteria</taxon>
        <taxon>Bacillati</taxon>
        <taxon>Actinomycetota</taxon>
        <taxon>Acidimicrobiia</taxon>
        <taxon>Acidimicrobiales</taxon>
        <taxon>Acidimicrobiaceae</taxon>
        <taxon>Acidimicrobium</taxon>
    </lineage>
</organism>
<dbReference type="PANTHER" id="PTHR45138">
    <property type="entry name" value="REGULATORY COMPONENTS OF SENSORY TRANSDUCTION SYSTEM"/>
    <property type="match status" value="1"/>
</dbReference>
<dbReference type="SUPFAM" id="SSF55073">
    <property type="entry name" value="Nucleotide cyclase"/>
    <property type="match status" value="1"/>
</dbReference>
<sequence>MSLSLILSGLGISEPIEPGDVADDVWVETATIWVIVEIDAIAASGAFVPHPAVERIRDELGTEFLGRDDILETILDYDEDNEDLLDQLLNDGRVLSPVVIEVLGPIPILMGERIEAGDQSFIDPTPWLEALADLWVRDGAAPIGPRPPAERRVTDSIFGRLQDDSIELAPPPPAITEPARPEATAGDATAVEPEQIDVTTDVNEPDAAIEPIVTPSPAVIDSPSEPAESGSSFPQVPVIVPAMLALTAIAWLARQKLRRGVRSSTHGSDGDNFGDLVEVGRQMTAALDAEQIARLAVAEGVRLTSAAAGTYVRLVDGVALFTEKSSPGLFSDEPIAAGPLWRVIETGQPATVVLRQDPALLGASMAVAATPVIADGSVSGAIVVIRSAMDPFSRQQLDQLTSLAPITGTAMTAALAHRSALSDADFDGLTQLKNRRRLDKDLADLPRGATVGFAMVDIDHFKNFNDTNGHTAGDVALRAVADCIAQTVRSCDSVYRYGGEEFSVVLVGADEAEATRVMERVRAAVEATVIVGEENQPGGKVTISIGVVISAPTEAEGSAIAIGADVALYRAKHDGRNRVVVAQ</sequence>
<name>A0ABS3AQ99_9ACTN</name>
<dbReference type="NCBIfam" id="TIGR00254">
    <property type="entry name" value="GGDEF"/>
    <property type="match status" value="1"/>
</dbReference>
<protein>
    <submittedName>
        <fullName evidence="3">Diguanylate cyclase</fullName>
    </submittedName>
</protein>